<comment type="caution">
    <text evidence="3">The sequence shown here is derived from an EMBL/GenBank/DDBJ whole genome shotgun (WGS) entry which is preliminary data.</text>
</comment>
<evidence type="ECO:0000256" key="2">
    <source>
        <dbReference type="SAM" id="Phobius"/>
    </source>
</evidence>
<feature type="region of interest" description="Disordered" evidence="1">
    <location>
        <begin position="1"/>
        <end position="32"/>
    </location>
</feature>
<organism evidence="3 4">
    <name type="scientific">Psittacicella gerlachiana</name>
    <dbReference type="NCBI Taxonomy" id="2028574"/>
    <lineage>
        <taxon>Bacteria</taxon>
        <taxon>Pseudomonadati</taxon>
        <taxon>Pseudomonadota</taxon>
        <taxon>Gammaproteobacteria</taxon>
        <taxon>Pasteurellales</taxon>
        <taxon>Psittacicellaceae</taxon>
        <taxon>Psittacicella</taxon>
    </lineage>
</organism>
<dbReference type="Proteomes" id="UP000265964">
    <property type="component" value="Unassembled WGS sequence"/>
</dbReference>
<keyword evidence="4" id="KW-1185">Reference proteome</keyword>
<proteinExistence type="predicted"/>
<protein>
    <submittedName>
        <fullName evidence="3">Uncharacterized protein</fullName>
    </submittedName>
</protein>
<evidence type="ECO:0000256" key="1">
    <source>
        <dbReference type="SAM" id="MobiDB-lite"/>
    </source>
</evidence>
<keyword evidence="2" id="KW-0812">Transmembrane</keyword>
<keyword evidence="2" id="KW-1133">Transmembrane helix</keyword>
<keyword evidence="2" id="KW-0472">Membrane</keyword>
<evidence type="ECO:0000313" key="4">
    <source>
        <dbReference type="Proteomes" id="UP000265964"/>
    </source>
</evidence>
<gene>
    <name evidence="3" type="ORF">CKF59_02685</name>
</gene>
<feature type="transmembrane region" description="Helical" evidence="2">
    <location>
        <begin position="52"/>
        <end position="69"/>
    </location>
</feature>
<accession>A0A3A1YGX5</accession>
<dbReference type="AlphaFoldDB" id="A0A3A1YGX5"/>
<dbReference type="RefSeq" id="WP_119534444.1">
    <property type="nucleotide sequence ID" value="NZ_NRJF01000062.1"/>
</dbReference>
<name>A0A3A1YGX5_9GAMM</name>
<evidence type="ECO:0000313" key="3">
    <source>
        <dbReference type="EMBL" id="RIY36448.1"/>
    </source>
</evidence>
<sequence>MKQQHSRPKVSPQDLGVDPSSSEAQAQQPEVAKELPLPPLDVRIIDFIRRNWWIPVIIIILSFILFGGII</sequence>
<reference evidence="3 4" key="1">
    <citation type="submission" date="2017-08" db="EMBL/GenBank/DDBJ databases">
        <title>Reclassification of Bisgaard taxon 37 and 44.</title>
        <authorList>
            <person name="Christensen H."/>
        </authorList>
    </citation>
    <scope>NUCLEOTIDE SEQUENCE [LARGE SCALE GENOMIC DNA]</scope>
    <source>
        <strain evidence="3 4">EEAB3T1</strain>
    </source>
</reference>
<feature type="compositionally biased region" description="Polar residues" evidence="1">
    <location>
        <begin position="19"/>
        <end position="28"/>
    </location>
</feature>
<dbReference type="EMBL" id="NRJF01000062">
    <property type="protein sequence ID" value="RIY36448.1"/>
    <property type="molecule type" value="Genomic_DNA"/>
</dbReference>